<reference evidence="3" key="1">
    <citation type="submission" date="2021-06" db="EMBL/GenBank/DDBJ databases">
        <authorList>
            <person name="Hodson N. C."/>
            <person name="Mongue J. A."/>
            <person name="Jaron S. K."/>
        </authorList>
    </citation>
    <scope>NUCLEOTIDE SEQUENCE</scope>
</reference>
<dbReference type="GO" id="GO:0070006">
    <property type="term" value="F:metalloaminopeptidase activity"/>
    <property type="evidence" value="ECO:0007669"/>
    <property type="project" value="TreeGrafter"/>
</dbReference>
<dbReference type="PANTHER" id="PTHR11533:SF299">
    <property type="entry name" value="AMINOPEPTIDASE"/>
    <property type="match status" value="1"/>
</dbReference>
<dbReference type="Proteomes" id="UP000708208">
    <property type="component" value="Unassembled WGS sequence"/>
</dbReference>
<dbReference type="GO" id="GO:0005615">
    <property type="term" value="C:extracellular space"/>
    <property type="evidence" value="ECO:0007669"/>
    <property type="project" value="TreeGrafter"/>
</dbReference>
<comment type="similarity">
    <text evidence="1">Belongs to the peptidase M1 family.</text>
</comment>
<gene>
    <name evidence="3" type="ORF">AFUS01_LOCUS5754</name>
</gene>
<dbReference type="EMBL" id="CAJVCH010036877">
    <property type="protein sequence ID" value="CAG7716230.1"/>
    <property type="molecule type" value="Genomic_DNA"/>
</dbReference>
<dbReference type="InterPro" id="IPR024571">
    <property type="entry name" value="ERAP1-like_C_dom"/>
</dbReference>
<keyword evidence="4" id="KW-1185">Reference proteome</keyword>
<dbReference type="GO" id="GO:0043171">
    <property type="term" value="P:peptide catabolic process"/>
    <property type="evidence" value="ECO:0007669"/>
    <property type="project" value="TreeGrafter"/>
</dbReference>
<proteinExistence type="inferred from homology"/>
<dbReference type="Pfam" id="PF11838">
    <property type="entry name" value="ERAP1_C"/>
    <property type="match status" value="1"/>
</dbReference>
<dbReference type="InterPro" id="IPR050344">
    <property type="entry name" value="Peptidase_M1_aminopeptidases"/>
</dbReference>
<comment type="caution">
    <text evidence="3">The sequence shown here is derived from an EMBL/GenBank/DDBJ whole genome shotgun (WGS) entry which is preliminary data.</text>
</comment>
<feature type="domain" description="ERAP1-like C-terminal" evidence="2">
    <location>
        <begin position="2"/>
        <end position="273"/>
    </location>
</feature>
<sequence length="298" mass="33441">MTFATAGYSDQETALRLTKFLGTETDLVVWQTALDHFRQIYDKFSDNVDDVVLLKNYILPKINSALDLIKFSHPEGEKGTNVTLRALLLNWACSFEDSRCVDFAQEKFQEWLDQNGYLPTTIPGDYQQLIYCTAVAIPKVGTTPSDFILGKYKAEINSVHKTRLLSSLSCLKEDAKLQILLKDITNPGNDFVEADRTSFLKNLANSINERRITLEFLMNNFEGNDFVTSQIMATFFTALSSSVLGDETVAEIEAFISKHAAALAPVSATLDTAIAQMKLQNEWYTSGGARILDWFRTN</sequence>
<accession>A0A8J2J9R7</accession>
<evidence type="ECO:0000259" key="2">
    <source>
        <dbReference type="Pfam" id="PF11838"/>
    </source>
</evidence>
<dbReference type="GO" id="GO:0042277">
    <property type="term" value="F:peptide binding"/>
    <property type="evidence" value="ECO:0007669"/>
    <property type="project" value="TreeGrafter"/>
</dbReference>
<evidence type="ECO:0000313" key="4">
    <source>
        <dbReference type="Proteomes" id="UP000708208"/>
    </source>
</evidence>
<name>A0A8J2J9R7_9HEXA</name>
<dbReference type="GO" id="GO:0008270">
    <property type="term" value="F:zinc ion binding"/>
    <property type="evidence" value="ECO:0007669"/>
    <property type="project" value="TreeGrafter"/>
</dbReference>
<evidence type="ECO:0000256" key="1">
    <source>
        <dbReference type="ARBA" id="ARBA00010136"/>
    </source>
</evidence>
<dbReference type="GO" id="GO:0016020">
    <property type="term" value="C:membrane"/>
    <property type="evidence" value="ECO:0007669"/>
    <property type="project" value="TreeGrafter"/>
</dbReference>
<dbReference type="GO" id="GO:0005737">
    <property type="term" value="C:cytoplasm"/>
    <property type="evidence" value="ECO:0007669"/>
    <property type="project" value="TreeGrafter"/>
</dbReference>
<dbReference type="GO" id="GO:0006508">
    <property type="term" value="P:proteolysis"/>
    <property type="evidence" value="ECO:0007669"/>
    <property type="project" value="TreeGrafter"/>
</dbReference>
<evidence type="ECO:0000313" key="3">
    <source>
        <dbReference type="EMBL" id="CAG7716230.1"/>
    </source>
</evidence>
<dbReference type="PANTHER" id="PTHR11533">
    <property type="entry name" value="PROTEASE M1 ZINC METALLOPROTEASE"/>
    <property type="match status" value="1"/>
</dbReference>
<protein>
    <recommendedName>
        <fullName evidence="2">ERAP1-like C-terminal domain-containing protein</fullName>
    </recommendedName>
</protein>
<dbReference type="AlphaFoldDB" id="A0A8J2J9R7"/>
<organism evidence="3 4">
    <name type="scientific">Allacma fusca</name>
    <dbReference type="NCBI Taxonomy" id="39272"/>
    <lineage>
        <taxon>Eukaryota</taxon>
        <taxon>Metazoa</taxon>
        <taxon>Ecdysozoa</taxon>
        <taxon>Arthropoda</taxon>
        <taxon>Hexapoda</taxon>
        <taxon>Collembola</taxon>
        <taxon>Symphypleona</taxon>
        <taxon>Sminthuridae</taxon>
        <taxon>Allacma</taxon>
    </lineage>
</organism>